<dbReference type="Pfam" id="PF00528">
    <property type="entry name" value="BPD_transp_1"/>
    <property type="match status" value="1"/>
</dbReference>
<evidence type="ECO:0000256" key="8">
    <source>
        <dbReference type="ARBA" id="ARBA00023136"/>
    </source>
</evidence>
<feature type="domain" description="ABC transmembrane type-1" evidence="11">
    <location>
        <begin position="8"/>
        <end position="211"/>
    </location>
</feature>
<dbReference type="RefSeq" id="WP_052222377.1">
    <property type="nucleotide sequence ID" value="NZ_LHUR01000036.1"/>
</dbReference>
<evidence type="ECO:0000256" key="5">
    <source>
        <dbReference type="ARBA" id="ARBA00022505"/>
    </source>
</evidence>
<dbReference type="InterPro" id="IPR049783">
    <property type="entry name" value="ABC_perm_TupB-like"/>
</dbReference>
<feature type="transmembrane region" description="Helical" evidence="9">
    <location>
        <begin position="196"/>
        <end position="215"/>
    </location>
</feature>
<accession>A0A0L6Z6P0</accession>
<reference evidence="13" key="1">
    <citation type="submission" date="2015-08" db="EMBL/GenBank/DDBJ databases">
        <title>Genome sequence of the strict anaerobe Clostridium homopropionicum LuHBu1 (DSM 5847T).</title>
        <authorList>
            <person name="Poehlein A."/>
            <person name="Beck M."/>
            <person name="Schiel-Bengelsdorf B."/>
            <person name="Bengelsdorf F.R."/>
            <person name="Daniel R."/>
            <person name="Duerre P."/>
        </authorList>
    </citation>
    <scope>NUCLEOTIDE SEQUENCE [LARGE SCALE GENOMIC DNA]</scope>
    <source>
        <strain evidence="13">DSM 5847</strain>
    </source>
</reference>
<evidence type="ECO:0000313" key="13">
    <source>
        <dbReference type="Proteomes" id="UP000037043"/>
    </source>
</evidence>
<dbReference type="PANTHER" id="PTHR30183:SF3">
    <property type="entry name" value="MOLYBDENUM TRANSPORT SYSTEM PERMEASE PROTEIN MODB"/>
    <property type="match status" value="1"/>
</dbReference>
<keyword evidence="13" id="KW-1185">Reference proteome</keyword>
<keyword evidence="3 9" id="KW-0813">Transport</keyword>
<name>A0A0L6Z6P0_9CLOT</name>
<dbReference type="AlphaFoldDB" id="A0A0L6Z6P0"/>
<dbReference type="GO" id="GO:0015098">
    <property type="term" value="F:molybdate ion transmembrane transporter activity"/>
    <property type="evidence" value="ECO:0007669"/>
    <property type="project" value="UniProtKB-UniRule"/>
</dbReference>
<feature type="transmembrane region" description="Helical" evidence="9">
    <location>
        <begin position="6"/>
        <end position="30"/>
    </location>
</feature>
<evidence type="ECO:0000256" key="1">
    <source>
        <dbReference type="ARBA" id="ARBA00004651"/>
    </source>
</evidence>
<evidence type="ECO:0000256" key="6">
    <source>
        <dbReference type="ARBA" id="ARBA00022692"/>
    </source>
</evidence>
<evidence type="ECO:0000256" key="3">
    <source>
        <dbReference type="ARBA" id="ARBA00022448"/>
    </source>
</evidence>
<dbReference type="InterPro" id="IPR000515">
    <property type="entry name" value="MetI-like"/>
</dbReference>
<evidence type="ECO:0000256" key="7">
    <source>
        <dbReference type="ARBA" id="ARBA00022989"/>
    </source>
</evidence>
<dbReference type="SUPFAM" id="SSF161098">
    <property type="entry name" value="MetI-like"/>
    <property type="match status" value="1"/>
</dbReference>
<evidence type="ECO:0000256" key="2">
    <source>
        <dbReference type="ARBA" id="ARBA00007069"/>
    </source>
</evidence>
<comment type="subcellular location">
    <subcellularLocation>
        <location evidence="1 9">Cell membrane</location>
        <topology evidence="1 9">Multi-pass membrane protein</topology>
    </subcellularLocation>
</comment>
<proteinExistence type="inferred from homology"/>
<keyword evidence="5 10" id="KW-0500">Molybdenum</keyword>
<dbReference type="PROSITE" id="PS50928">
    <property type="entry name" value="ABC_TM1"/>
    <property type="match status" value="1"/>
</dbReference>
<dbReference type="InterPro" id="IPR011867">
    <property type="entry name" value="ModB_ABC"/>
</dbReference>
<comment type="function">
    <text evidence="10">Part of the binding-protein-dependent transport system for molybdenum; probably responsible for the translocation of the substrate across the membrane.</text>
</comment>
<comment type="similarity">
    <text evidence="2 10">Belongs to the binding-protein-dependent transport system permease family. CysTW subfamily.</text>
</comment>
<comment type="caution">
    <text evidence="10">Lacks conserved residue(s) required for the propagation of feature annotation.</text>
</comment>
<keyword evidence="6 9" id="KW-0812">Transmembrane</keyword>
<dbReference type="NCBIfam" id="NF038017">
    <property type="entry name" value="ABC_perm1"/>
    <property type="match status" value="1"/>
</dbReference>
<dbReference type="PANTHER" id="PTHR30183">
    <property type="entry name" value="MOLYBDENUM TRANSPORT SYSTEM PERMEASE PROTEIN MODB"/>
    <property type="match status" value="1"/>
</dbReference>
<evidence type="ECO:0000256" key="10">
    <source>
        <dbReference type="RuleBase" id="RU365097"/>
    </source>
</evidence>
<keyword evidence="4 10" id="KW-1003">Cell membrane</keyword>
<feature type="transmembrane region" description="Helical" evidence="9">
    <location>
        <begin position="42"/>
        <end position="65"/>
    </location>
</feature>
<evidence type="ECO:0000259" key="11">
    <source>
        <dbReference type="PROSITE" id="PS50928"/>
    </source>
</evidence>
<dbReference type="Proteomes" id="UP000037043">
    <property type="component" value="Unassembled WGS sequence"/>
</dbReference>
<organism evidence="12 13">
    <name type="scientific">Clostridium homopropionicum DSM 5847</name>
    <dbReference type="NCBI Taxonomy" id="1121318"/>
    <lineage>
        <taxon>Bacteria</taxon>
        <taxon>Bacillati</taxon>
        <taxon>Bacillota</taxon>
        <taxon>Clostridia</taxon>
        <taxon>Eubacteriales</taxon>
        <taxon>Clostridiaceae</taxon>
        <taxon>Clostridium</taxon>
    </lineage>
</organism>
<evidence type="ECO:0000256" key="9">
    <source>
        <dbReference type="RuleBase" id="RU363032"/>
    </source>
</evidence>
<dbReference type="GO" id="GO:0005886">
    <property type="term" value="C:plasma membrane"/>
    <property type="evidence" value="ECO:0007669"/>
    <property type="project" value="UniProtKB-SubCell"/>
</dbReference>
<feature type="transmembrane region" description="Helical" evidence="9">
    <location>
        <begin position="85"/>
        <end position="104"/>
    </location>
</feature>
<evidence type="ECO:0000256" key="4">
    <source>
        <dbReference type="ARBA" id="ARBA00022475"/>
    </source>
</evidence>
<dbReference type="Gene3D" id="1.10.3720.10">
    <property type="entry name" value="MetI-like"/>
    <property type="match status" value="1"/>
</dbReference>
<dbReference type="STRING" id="36844.SAMN04488501_11046"/>
<sequence>MEFYSSPIWISLKVSFIATIITVILGILAAKWITDYKGKMKGILDAILTLPLVLPPTVIGFFLLILLGRNGPIGEFLIKFDKNLIFSWQAEVITATVVAFPLMYKTTRGAFEQIDQNVINAARTLGVAEWRIFCNIMIPLSWPGMAAGGILAFTRALGEFGATLMVAGNIPGKTQTIPIAIYFAVANGEMDKALKLVLLIVGISMIVIVLTNLWSDYQLKFTSNSRRD</sequence>
<gene>
    <name evidence="12" type="primary">modB</name>
    <name evidence="12" type="ORF">CLHOM_29090</name>
</gene>
<keyword evidence="8 9" id="KW-0472">Membrane</keyword>
<comment type="caution">
    <text evidence="12">The sequence shown here is derived from an EMBL/GenBank/DDBJ whole genome shotgun (WGS) entry which is preliminary data.</text>
</comment>
<dbReference type="InterPro" id="IPR035906">
    <property type="entry name" value="MetI-like_sf"/>
</dbReference>
<dbReference type="PATRIC" id="fig|1121318.3.peg.2919"/>
<protein>
    <recommendedName>
        <fullName evidence="10">Molybdenum transport system permease</fullName>
    </recommendedName>
</protein>
<dbReference type="EMBL" id="LHUR01000036">
    <property type="protein sequence ID" value="KOA18625.1"/>
    <property type="molecule type" value="Genomic_DNA"/>
</dbReference>
<evidence type="ECO:0000313" key="12">
    <source>
        <dbReference type="EMBL" id="KOA18625.1"/>
    </source>
</evidence>
<keyword evidence="7 9" id="KW-1133">Transmembrane helix</keyword>
<dbReference type="NCBIfam" id="TIGR02141">
    <property type="entry name" value="modB_ABC"/>
    <property type="match status" value="1"/>
</dbReference>
<dbReference type="CDD" id="cd06261">
    <property type="entry name" value="TM_PBP2"/>
    <property type="match status" value="1"/>
</dbReference>